<sequence length="245" mass="28188">MDLQHTSQEEFEYIEKYLNGILEASDLKTFEQRLQNNAEFKLKVEEYKTLFTGIETQALKEQLNVFHKDIPNNTSHLTTENTKVHTLNWKRLLVAAVLIIAAGSFWFLNGNSNERLYAKYFTPDPGLPTTMSNTDDYEFYEAMVFYKQGNYKDAISKWEILQKAKPDNDTLNYFIGVAYLADKNEDSAISLLEKVSKNAEFVFVNDAYFYLGLAYLKTEKIEKAKASLQNSTSENSNALLSELND</sequence>
<dbReference type="STRING" id="262004.SAMN04489796_1068"/>
<dbReference type="Pfam" id="PF13432">
    <property type="entry name" value="TPR_16"/>
    <property type="match status" value="1"/>
</dbReference>
<evidence type="ECO:0000313" key="3">
    <source>
        <dbReference type="Proteomes" id="UP000199492"/>
    </source>
</evidence>
<reference evidence="3" key="1">
    <citation type="submission" date="2016-10" db="EMBL/GenBank/DDBJ databases">
        <authorList>
            <person name="Varghese N."/>
            <person name="Submissions S."/>
        </authorList>
    </citation>
    <scope>NUCLEOTIDE SEQUENCE [LARGE SCALE GENOMIC DNA]</scope>
    <source>
        <strain evidence="3">DSM 15363</strain>
    </source>
</reference>
<dbReference type="AlphaFoldDB" id="A0A1G8GS02"/>
<dbReference type="Pfam" id="PF13174">
    <property type="entry name" value="TPR_6"/>
    <property type="match status" value="1"/>
</dbReference>
<dbReference type="RefSeq" id="WP_092468930.1">
    <property type="nucleotide sequence ID" value="NZ_FNCZ01000006.1"/>
</dbReference>
<keyword evidence="1" id="KW-0472">Membrane</keyword>
<dbReference type="EMBL" id="FNCZ01000006">
    <property type="protein sequence ID" value="SDH97041.1"/>
    <property type="molecule type" value="Genomic_DNA"/>
</dbReference>
<protein>
    <submittedName>
        <fullName evidence="2">Tetratricopeptide repeat-containing protein</fullName>
    </submittedName>
</protein>
<dbReference type="Proteomes" id="UP000199492">
    <property type="component" value="Unassembled WGS sequence"/>
</dbReference>
<dbReference type="InterPro" id="IPR019734">
    <property type="entry name" value="TPR_rpt"/>
</dbReference>
<evidence type="ECO:0000313" key="2">
    <source>
        <dbReference type="EMBL" id="SDH97041.1"/>
    </source>
</evidence>
<accession>A0A1G8GS02</accession>
<organism evidence="2 3">
    <name type="scientific">Winogradskyella thalassocola</name>
    <dbReference type="NCBI Taxonomy" id="262004"/>
    <lineage>
        <taxon>Bacteria</taxon>
        <taxon>Pseudomonadati</taxon>
        <taxon>Bacteroidota</taxon>
        <taxon>Flavobacteriia</taxon>
        <taxon>Flavobacteriales</taxon>
        <taxon>Flavobacteriaceae</taxon>
        <taxon>Winogradskyella</taxon>
    </lineage>
</organism>
<dbReference type="SUPFAM" id="SSF48452">
    <property type="entry name" value="TPR-like"/>
    <property type="match status" value="1"/>
</dbReference>
<evidence type="ECO:0000256" key="1">
    <source>
        <dbReference type="SAM" id="Phobius"/>
    </source>
</evidence>
<feature type="transmembrane region" description="Helical" evidence="1">
    <location>
        <begin position="92"/>
        <end position="108"/>
    </location>
</feature>
<dbReference type="Gene3D" id="1.25.40.10">
    <property type="entry name" value="Tetratricopeptide repeat domain"/>
    <property type="match status" value="1"/>
</dbReference>
<gene>
    <name evidence="2" type="ORF">SAMN04489796_1068</name>
</gene>
<keyword evidence="1" id="KW-0812">Transmembrane</keyword>
<proteinExistence type="predicted"/>
<keyword evidence="3" id="KW-1185">Reference proteome</keyword>
<keyword evidence="1" id="KW-1133">Transmembrane helix</keyword>
<dbReference type="InterPro" id="IPR011990">
    <property type="entry name" value="TPR-like_helical_dom_sf"/>
</dbReference>
<name>A0A1G8GS02_9FLAO</name>
<dbReference type="OrthoDB" id="1451921at2"/>